<keyword evidence="9" id="KW-0968">Cytoplasmic vesicle</keyword>
<evidence type="ECO:0000256" key="10">
    <source>
        <dbReference type="SAM" id="Coils"/>
    </source>
</evidence>
<evidence type="ECO:0000256" key="3">
    <source>
        <dbReference type="ARBA" id="ARBA00004600"/>
    </source>
</evidence>
<dbReference type="GO" id="GO:0005545">
    <property type="term" value="F:1-phosphatidylinositol binding"/>
    <property type="evidence" value="ECO:0007669"/>
    <property type="project" value="InterPro"/>
</dbReference>
<keyword evidence="14" id="KW-1185">Reference proteome</keyword>
<dbReference type="GO" id="GO:0005905">
    <property type="term" value="C:clathrin-coated pit"/>
    <property type="evidence" value="ECO:0007669"/>
    <property type="project" value="UniProtKB-SubCell"/>
</dbReference>
<evidence type="ECO:0000259" key="12">
    <source>
        <dbReference type="PROSITE" id="PS50942"/>
    </source>
</evidence>
<evidence type="ECO:0000256" key="11">
    <source>
        <dbReference type="SAM" id="MobiDB-lite"/>
    </source>
</evidence>
<dbReference type="GO" id="GO:0030136">
    <property type="term" value="C:clathrin-coated vesicle"/>
    <property type="evidence" value="ECO:0007669"/>
    <property type="project" value="UniProtKB-SubCell"/>
</dbReference>
<dbReference type="GO" id="GO:0008021">
    <property type="term" value="C:synaptic vesicle"/>
    <property type="evidence" value="ECO:0007669"/>
    <property type="project" value="TreeGrafter"/>
</dbReference>
<dbReference type="InterPro" id="IPR045192">
    <property type="entry name" value="AP180-like"/>
</dbReference>
<dbReference type="GO" id="GO:0032050">
    <property type="term" value="F:clathrin heavy chain binding"/>
    <property type="evidence" value="ECO:0007669"/>
    <property type="project" value="TreeGrafter"/>
</dbReference>
<feature type="compositionally biased region" description="Polar residues" evidence="11">
    <location>
        <begin position="530"/>
        <end position="546"/>
    </location>
</feature>
<dbReference type="Pfam" id="PF07651">
    <property type="entry name" value="ANTH"/>
    <property type="match status" value="1"/>
</dbReference>
<dbReference type="PANTHER" id="PTHR22951:SF11">
    <property type="entry name" value="ENTH DOMAIN-CONTAINING PROTEIN"/>
    <property type="match status" value="1"/>
</dbReference>
<dbReference type="Gene3D" id="1.20.58.150">
    <property type="entry name" value="ANTH domain"/>
    <property type="match status" value="1"/>
</dbReference>
<reference evidence="13 14" key="1">
    <citation type="submission" date="2019-09" db="EMBL/GenBank/DDBJ databases">
        <title>Bird 10,000 Genomes (B10K) Project - Family phase.</title>
        <authorList>
            <person name="Zhang G."/>
        </authorList>
    </citation>
    <scope>NUCLEOTIDE SEQUENCE [LARGE SCALE GENOMIC DNA]</scope>
    <source>
        <strain evidence="13">B10K-DU-002-13</strain>
        <tissue evidence="13">Muscle</tissue>
    </source>
</reference>
<organism evidence="13 14">
    <name type="scientific">Himantopus himantopus</name>
    <name type="common">Black-winged stilt</name>
    <name type="synonym">Charadrius himantopus</name>
    <dbReference type="NCBI Taxonomy" id="225398"/>
    <lineage>
        <taxon>Eukaryota</taxon>
        <taxon>Metazoa</taxon>
        <taxon>Chordata</taxon>
        <taxon>Craniata</taxon>
        <taxon>Vertebrata</taxon>
        <taxon>Euteleostomi</taxon>
        <taxon>Archelosauria</taxon>
        <taxon>Archosauria</taxon>
        <taxon>Dinosauria</taxon>
        <taxon>Saurischia</taxon>
        <taxon>Theropoda</taxon>
        <taxon>Coelurosauria</taxon>
        <taxon>Aves</taxon>
        <taxon>Neognathae</taxon>
        <taxon>Neoaves</taxon>
        <taxon>Charadriiformes</taxon>
        <taxon>Recurvirostridae</taxon>
        <taxon>Himantopus</taxon>
    </lineage>
</organism>
<gene>
    <name evidence="13" type="primary">Picalm_1</name>
    <name evidence="13" type="ORF">HIMHIM_R04509</name>
</gene>
<dbReference type="InterPro" id="IPR011417">
    <property type="entry name" value="ANTH_dom"/>
</dbReference>
<name>A0A7L1LMW6_HIMHI</name>
<feature type="non-terminal residue" evidence="13">
    <location>
        <position position="1"/>
    </location>
</feature>
<evidence type="ECO:0000256" key="6">
    <source>
        <dbReference type="ARBA" id="ARBA00023034"/>
    </source>
</evidence>
<proteinExistence type="inferred from homology"/>
<dbReference type="GO" id="GO:0072583">
    <property type="term" value="P:clathrin-dependent endocytosis"/>
    <property type="evidence" value="ECO:0007669"/>
    <property type="project" value="InterPro"/>
</dbReference>
<dbReference type="PANTHER" id="PTHR22951">
    <property type="entry name" value="CLATHRIN ASSEMBLY PROTEIN"/>
    <property type="match status" value="1"/>
</dbReference>
<dbReference type="InterPro" id="IPR013809">
    <property type="entry name" value="ENTH"/>
</dbReference>
<keyword evidence="8" id="KW-0168">Coated pit</keyword>
<dbReference type="Proteomes" id="UP000571567">
    <property type="component" value="Unassembled WGS sequence"/>
</dbReference>
<keyword evidence="7" id="KW-0472">Membrane</keyword>
<dbReference type="GO" id="GO:0048268">
    <property type="term" value="P:clathrin coat assembly"/>
    <property type="evidence" value="ECO:0007669"/>
    <property type="project" value="InterPro"/>
</dbReference>
<evidence type="ECO:0000256" key="4">
    <source>
        <dbReference type="ARBA" id="ARBA00008011"/>
    </source>
</evidence>
<evidence type="ECO:0000256" key="9">
    <source>
        <dbReference type="ARBA" id="ARBA00023329"/>
    </source>
</evidence>
<feature type="region of interest" description="Disordered" evidence="11">
    <location>
        <begin position="524"/>
        <end position="547"/>
    </location>
</feature>
<protein>
    <submittedName>
        <fullName evidence="13">PICAL protein</fullName>
    </submittedName>
</protein>
<accession>A0A7L1LMW6</accession>
<keyword evidence="5" id="KW-0254">Endocytosis</keyword>
<evidence type="ECO:0000256" key="2">
    <source>
        <dbReference type="ARBA" id="ARBA00004555"/>
    </source>
</evidence>
<dbReference type="GO" id="GO:0005794">
    <property type="term" value="C:Golgi apparatus"/>
    <property type="evidence" value="ECO:0007669"/>
    <property type="project" value="UniProtKB-SubCell"/>
</dbReference>
<feature type="non-terminal residue" evidence="13">
    <location>
        <position position="598"/>
    </location>
</feature>
<dbReference type="Gene3D" id="1.25.40.90">
    <property type="match status" value="1"/>
</dbReference>
<dbReference type="SUPFAM" id="SSF89009">
    <property type="entry name" value="GAT-like domain"/>
    <property type="match status" value="1"/>
</dbReference>
<dbReference type="FunFam" id="1.25.40.90:FF:000034">
    <property type="entry name" value="Phosphatidylinositol-binding clathrin assembly protein-like"/>
    <property type="match status" value="1"/>
</dbReference>
<keyword evidence="6" id="KW-0333">Golgi apparatus</keyword>
<feature type="coiled-coil region" evidence="10">
    <location>
        <begin position="274"/>
        <end position="301"/>
    </location>
</feature>
<dbReference type="FunFam" id="1.20.58.150:FF:000001">
    <property type="entry name" value="phosphatidylinositol-binding clathrin assembly protein-like isoform X1"/>
    <property type="match status" value="1"/>
</dbReference>
<evidence type="ECO:0000256" key="7">
    <source>
        <dbReference type="ARBA" id="ARBA00023136"/>
    </source>
</evidence>
<dbReference type="GO" id="GO:0016185">
    <property type="term" value="P:synaptic vesicle budding from presynaptic endocytic zone membrane"/>
    <property type="evidence" value="ECO:0007669"/>
    <property type="project" value="TreeGrafter"/>
</dbReference>
<keyword evidence="10" id="KW-0175">Coiled coil</keyword>
<dbReference type="OrthoDB" id="44015at2759"/>
<evidence type="ECO:0000256" key="1">
    <source>
        <dbReference type="ARBA" id="ARBA00004132"/>
    </source>
</evidence>
<evidence type="ECO:0000256" key="5">
    <source>
        <dbReference type="ARBA" id="ARBA00022583"/>
    </source>
</evidence>
<dbReference type="GO" id="GO:0098894">
    <property type="term" value="C:extrinsic component of presynaptic endocytic zone membrane"/>
    <property type="evidence" value="ECO:0007669"/>
    <property type="project" value="TreeGrafter"/>
</dbReference>
<evidence type="ECO:0000313" key="13">
    <source>
        <dbReference type="EMBL" id="NXN75857.1"/>
    </source>
</evidence>
<dbReference type="GO" id="GO:0000149">
    <property type="term" value="F:SNARE binding"/>
    <property type="evidence" value="ECO:0007669"/>
    <property type="project" value="TreeGrafter"/>
</dbReference>
<evidence type="ECO:0000256" key="8">
    <source>
        <dbReference type="ARBA" id="ARBA00023176"/>
    </source>
</evidence>
<dbReference type="GO" id="GO:0005546">
    <property type="term" value="F:phosphatidylinositol-4,5-bisphosphate binding"/>
    <property type="evidence" value="ECO:0007669"/>
    <property type="project" value="TreeGrafter"/>
</dbReference>
<sequence>LIQCTNEMNVNIPQLADTLFERTANSSWVVVFKALITTHHLMMYGNERFIQYLASRNTLFNLNNYLDKSAMQGYDMSTFIRRYSRYLNEKALSYRLVAVDFTKMKRGIDGVMRTMNAEKLLKTLPIIQNQLDALLDFDANPNELTNGVINAAFMLLFKDSIRLFAAYNEGIINLLERYFDMKKNQCKEGLDIYKKFLARMTKLSEFLKVAEQVGIDQGDIPDLTQAPSSLLEALEQHLASVEGKKTKEVSAASRASALSSAVSTLANTGMSFSRMDEKEKQQALEEEQARLQALKEQRLREISVVSNSTSTSASPSTLSGKSVNTTVAVDLFAVPAPTTNSMPNLSSDLFDLQPAFVPTVQSTPAISTSASSAWGGPFSSSNGCVGSPPHLDIFDMKPVEEAVKSTTPFINSTFSSKQTMELFSGFPLHSAPPSTTSSTINVDFDAVFGGKSTAPEYRTTTFNFLDDVLQPTVPPQSQRATLANQQSGKILANDLDSSLANLVGNLGFGGTPSKKSDMQWTQPTEKKLTGGTNWQAKTSTSTTWNPTPLPTIPHMVISVPPQIGAAPLMAPQSMMYTQPGLRPTNPFAPVSETQVNCF</sequence>
<comment type="subcellular location">
    <subcellularLocation>
        <location evidence="1">Cytoplasmic vesicle</location>
        <location evidence="1">Clathrin-coated vesicle</location>
    </subcellularLocation>
    <subcellularLocation>
        <location evidence="2">Golgi apparatus</location>
    </subcellularLocation>
    <subcellularLocation>
        <location evidence="3">Membrane</location>
        <location evidence="3">Clathrin-coated pit</location>
    </subcellularLocation>
</comment>
<dbReference type="InterPro" id="IPR008942">
    <property type="entry name" value="ENTH_VHS"/>
</dbReference>
<comment type="similarity">
    <text evidence="4">Belongs to the PICALM/SNAP91 family.</text>
</comment>
<evidence type="ECO:0000313" key="14">
    <source>
        <dbReference type="Proteomes" id="UP000571567"/>
    </source>
</evidence>
<comment type="caution">
    <text evidence="13">The sequence shown here is derived from an EMBL/GenBank/DDBJ whole genome shotgun (WGS) entry which is preliminary data.</text>
</comment>
<dbReference type="SMART" id="SM00273">
    <property type="entry name" value="ENTH"/>
    <property type="match status" value="1"/>
</dbReference>
<feature type="domain" description="ENTH" evidence="12">
    <location>
        <begin position="1"/>
        <end position="101"/>
    </location>
</feature>
<dbReference type="PROSITE" id="PS50942">
    <property type="entry name" value="ENTH"/>
    <property type="match status" value="1"/>
</dbReference>
<dbReference type="EMBL" id="VXBK01011174">
    <property type="protein sequence ID" value="NXN75857.1"/>
    <property type="molecule type" value="Genomic_DNA"/>
</dbReference>
<dbReference type="InterPro" id="IPR014712">
    <property type="entry name" value="ANTH_dom_sf"/>
</dbReference>
<dbReference type="SUPFAM" id="SSF48464">
    <property type="entry name" value="ENTH/VHS domain"/>
    <property type="match status" value="1"/>
</dbReference>
<dbReference type="AlphaFoldDB" id="A0A7L1LMW6"/>